<dbReference type="InterPro" id="IPR013785">
    <property type="entry name" value="Aldolase_TIM"/>
</dbReference>
<dbReference type="Pfam" id="PF00701">
    <property type="entry name" value="DHDPS"/>
    <property type="match status" value="1"/>
</dbReference>
<dbReference type="InterPro" id="IPR002220">
    <property type="entry name" value="DapA-like"/>
</dbReference>
<evidence type="ECO:0000256" key="2">
    <source>
        <dbReference type="ARBA" id="ARBA00023270"/>
    </source>
</evidence>
<gene>
    <name evidence="3" type="primary">yjhH_4</name>
    <name evidence="3" type="ORF">SDC9_68533</name>
</gene>
<sequence>MNKAMFLTPVVTAFDSNGNIDIEANKNIWDHLIKGGIDGLVIMGSTGEFFSMTTNQKKQIIDEVVSYVNKRVKVYVGTSCMREDNTIELSNYALNAGADAVMIIGPYYFSLSNESIEEYYDKLAKEINGDILLYNFPDRNGYDVTPEITLNLVRKHKNIVGYKDTVTEMGHTRKLITTLSKEFPEFMIFSGYDENFAHNIISGGAGCIGGLSNLYPEVFSKWVKAINSKDLEEVIKIQGIVDKMMNLYDIGKPFIPIIKRAMILRGIKMEDYCTPPFLMANELQEEKIKTIIKELNLI</sequence>
<dbReference type="GO" id="GO:0019262">
    <property type="term" value="P:N-acetylneuraminate catabolic process"/>
    <property type="evidence" value="ECO:0007669"/>
    <property type="project" value="TreeGrafter"/>
</dbReference>
<dbReference type="GO" id="GO:0047440">
    <property type="term" value="F:2-dehydro-3-deoxy-D-pentonate aldolase activity"/>
    <property type="evidence" value="ECO:0007669"/>
    <property type="project" value="UniProtKB-EC"/>
</dbReference>
<dbReference type="InterPro" id="IPR020624">
    <property type="entry name" value="Schiff_base-form_aldolases_CS"/>
</dbReference>
<protein>
    <submittedName>
        <fullName evidence="3">Putative 2-dehydro-3-deoxy-D-pentonate aldolase YjhH</fullName>
        <ecNumber evidence="3">4.1.2.28</ecNumber>
    </submittedName>
</protein>
<organism evidence="3">
    <name type="scientific">bioreactor metagenome</name>
    <dbReference type="NCBI Taxonomy" id="1076179"/>
    <lineage>
        <taxon>unclassified sequences</taxon>
        <taxon>metagenomes</taxon>
        <taxon>ecological metagenomes</taxon>
    </lineage>
</organism>
<dbReference type="PIRSF" id="PIRSF001365">
    <property type="entry name" value="DHDPS"/>
    <property type="match status" value="1"/>
</dbReference>
<dbReference type="Gene3D" id="3.20.20.70">
    <property type="entry name" value="Aldolase class I"/>
    <property type="match status" value="1"/>
</dbReference>
<evidence type="ECO:0000313" key="3">
    <source>
        <dbReference type="EMBL" id="MPM22083.1"/>
    </source>
</evidence>
<dbReference type="SMART" id="SM01130">
    <property type="entry name" value="DHDPS"/>
    <property type="match status" value="1"/>
</dbReference>
<reference evidence="3" key="1">
    <citation type="submission" date="2019-08" db="EMBL/GenBank/DDBJ databases">
        <authorList>
            <person name="Kucharzyk K."/>
            <person name="Murdoch R.W."/>
            <person name="Higgins S."/>
            <person name="Loffler F."/>
        </authorList>
    </citation>
    <scope>NUCLEOTIDE SEQUENCE</scope>
</reference>
<dbReference type="GO" id="GO:0008747">
    <property type="term" value="F:N-acetylneuraminate lyase activity"/>
    <property type="evidence" value="ECO:0007669"/>
    <property type="project" value="TreeGrafter"/>
</dbReference>
<dbReference type="SUPFAM" id="SSF51569">
    <property type="entry name" value="Aldolase"/>
    <property type="match status" value="1"/>
</dbReference>
<comment type="caution">
    <text evidence="3">The sequence shown here is derived from an EMBL/GenBank/DDBJ whole genome shotgun (WGS) entry which is preliminary data.</text>
</comment>
<dbReference type="CDD" id="cd00408">
    <property type="entry name" value="DHDPS-like"/>
    <property type="match status" value="1"/>
</dbReference>
<dbReference type="PROSITE" id="PS00665">
    <property type="entry name" value="DHDPS_1"/>
    <property type="match status" value="1"/>
</dbReference>
<dbReference type="EMBL" id="VSSQ01003731">
    <property type="protein sequence ID" value="MPM22083.1"/>
    <property type="molecule type" value="Genomic_DNA"/>
</dbReference>
<name>A0A644Y692_9ZZZZ</name>
<evidence type="ECO:0000256" key="1">
    <source>
        <dbReference type="ARBA" id="ARBA00023239"/>
    </source>
</evidence>
<keyword evidence="1 3" id="KW-0456">Lyase</keyword>
<dbReference type="PRINTS" id="PR00146">
    <property type="entry name" value="DHPICSNTHASE"/>
</dbReference>
<dbReference type="PANTHER" id="PTHR42849">
    <property type="entry name" value="N-ACETYLNEURAMINATE LYASE"/>
    <property type="match status" value="1"/>
</dbReference>
<proteinExistence type="predicted"/>
<dbReference type="GO" id="GO:0005829">
    <property type="term" value="C:cytosol"/>
    <property type="evidence" value="ECO:0007669"/>
    <property type="project" value="TreeGrafter"/>
</dbReference>
<dbReference type="PANTHER" id="PTHR42849:SF1">
    <property type="entry name" value="N-ACETYLNEURAMINATE LYASE"/>
    <property type="match status" value="1"/>
</dbReference>
<dbReference type="EC" id="4.1.2.28" evidence="3"/>
<keyword evidence="2" id="KW-0704">Schiff base</keyword>
<dbReference type="AlphaFoldDB" id="A0A644Y692"/>
<accession>A0A644Y692</accession>